<dbReference type="Proteomes" id="UP000192328">
    <property type="component" value="Unassembled WGS sequence"/>
</dbReference>
<comment type="caution">
    <text evidence="1">The sequence shown here is derived from an EMBL/GenBank/DDBJ whole genome shotgun (WGS) entry which is preliminary data.</text>
</comment>
<evidence type="ECO:0000313" key="2">
    <source>
        <dbReference type="Proteomes" id="UP000192328"/>
    </source>
</evidence>
<evidence type="ECO:0000313" key="1">
    <source>
        <dbReference type="EMBL" id="SMC76975.1"/>
    </source>
</evidence>
<keyword evidence="2" id="KW-1185">Reference proteome</keyword>
<organism evidence="1 2">
    <name type="scientific">Aristaeella lactis</name>
    <dbReference type="NCBI Taxonomy" id="3046383"/>
    <lineage>
        <taxon>Bacteria</taxon>
        <taxon>Bacillati</taxon>
        <taxon>Bacillota</taxon>
        <taxon>Clostridia</taxon>
        <taxon>Eubacteriales</taxon>
        <taxon>Aristaeellaceae</taxon>
        <taxon>Aristaeella</taxon>
    </lineage>
</organism>
<protein>
    <submittedName>
        <fullName evidence="1">DivIVA domain-containing protein</fullName>
    </submittedName>
</protein>
<accession>A0AC61PNJ8</accession>
<sequence length="157" mass="18012">MERITADIIADKEFTIEARGYNRDEVDGFLDLICEELDRLNNEIQDLRQKTTIVRPTAPETENNGISKEDEGKFREILEMAATVKEETIRKAREDAEAIRLKAETEASERLNGLAEEREGLEKEVAALKETAVEYRRQFEELLHAQQEALEKATGLF</sequence>
<name>A0AC61PNJ8_9FIRM</name>
<gene>
    <name evidence="1" type="ORF">SAMN06297397_2419</name>
</gene>
<dbReference type="EMBL" id="FWXZ01000005">
    <property type="protein sequence ID" value="SMC76975.1"/>
    <property type="molecule type" value="Genomic_DNA"/>
</dbReference>
<reference evidence="1" key="1">
    <citation type="submission" date="2017-04" db="EMBL/GenBank/DDBJ databases">
        <authorList>
            <person name="Varghese N."/>
            <person name="Submissions S."/>
        </authorList>
    </citation>
    <scope>NUCLEOTIDE SEQUENCE</scope>
    <source>
        <strain evidence="1">WTE2008</strain>
    </source>
</reference>
<proteinExistence type="predicted"/>